<dbReference type="PANTHER" id="PTHR43236">
    <property type="entry name" value="ANTITOXIN HIGA1"/>
    <property type="match status" value="1"/>
</dbReference>
<dbReference type="Gene3D" id="1.10.260.40">
    <property type="entry name" value="lambda repressor-like DNA-binding domains"/>
    <property type="match status" value="1"/>
</dbReference>
<dbReference type="InterPro" id="IPR052345">
    <property type="entry name" value="Rad_response_metalloprotease"/>
</dbReference>
<dbReference type="InterPro" id="IPR001387">
    <property type="entry name" value="Cro/C1-type_HTH"/>
</dbReference>
<dbReference type="Pfam" id="PF01381">
    <property type="entry name" value="HTH_3"/>
    <property type="match status" value="1"/>
</dbReference>
<dbReference type="InterPro" id="IPR010982">
    <property type="entry name" value="Lambda_DNA-bd_dom_sf"/>
</dbReference>
<feature type="domain" description="HTH cro/C1-type" evidence="2">
    <location>
        <begin position="6"/>
        <end position="62"/>
    </location>
</feature>
<dbReference type="SMART" id="SM00530">
    <property type="entry name" value="HTH_XRE"/>
    <property type="match status" value="1"/>
</dbReference>
<dbReference type="OrthoDB" id="9794834at2"/>
<comment type="caution">
    <text evidence="3">The sequence shown here is derived from an EMBL/GenBank/DDBJ whole genome shotgun (WGS) entry which is preliminary data.</text>
</comment>
<reference evidence="3 4" key="1">
    <citation type="submission" date="2019-03" db="EMBL/GenBank/DDBJ databases">
        <title>Genomic Encyclopedia of Type Strains, Phase IV (KMG-IV): sequencing the most valuable type-strain genomes for metagenomic binning, comparative biology and taxonomic classification.</title>
        <authorList>
            <person name="Goeker M."/>
        </authorList>
    </citation>
    <scope>NUCLEOTIDE SEQUENCE [LARGE SCALE GENOMIC DNA]</scope>
    <source>
        <strain evidence="3 4">DSM 1709</strain>
    </source>
</reference>
<accession>A0A4R2MDN8</accession>
<dbReference type="Pfam" id="PF06114">
    <property type="entry name" value="Peptidase_M78"/>
    <property type="match status" value="1"/>
</dbReference>
<dbReference type="CDD" id="cd00093">
    <property type="entry name" value="HTH_XRE"/>
    <property type="match status" value="1"/>
</dbReference>
<name>A0A4R2MDN8_RUBGE</name>
<evidence type="ECO:0000259" key="2">
    <source>
        <dbReference type="PROSITE" id="PS50943"/>
    </source>
</evidence>
<comment type="similarity">
    <text evidence="1">Belongs to the short-chain fatty acyl-CoA assimilation regulator (ScfR) family.</text>
</comment>
<proteinExistence type="inferred from homology"/>
<sequence length="355" mass="39299">MIGNRLKRAREALGLSLRELEAAIQGQVSAQAIGKYERDEMMPSSTILLAMAKALRVSPEYLLSEREIELTGVDFRKAPHAGVKEERAVQASVLDQVERYLELEELLPGVEQAWAAPEDEAFDIARVEDAEQAADALRRLWKLGIDPIPFMAELLEDKGVKVIALDLPENVSGSKAFVQRPDRQDVPVIVVNQGHNGERQRFTLAHELAHLVLRFSGLSDAEQEKAADRFAGAFLMARDMVFRLLGPHRTSISIGELAELKKLFKVSIASLAVRCAQLGIITKAVYGRLWAQIKDLGWNSQASGEPGMLMPEVPQRMERLCLRAVAEGAISEARAAELLRISVRELDRRLAGQPG</sequence>
<dbReference type="GeneID" id="99687108"/>
<dbReference type="InterPro" id="IPR010359">
    <property type="entry name" value="IrrE_HExxH"/>
</dbReference>
<dbReference type="GO" id="GO:0003677">
    <property type="term" value="F:DNA binding"/>
    <property type="evidence" value="ECO:0007669"/>
    <property type="project" value="InterPro"/>
</dbReference>
<dbReference type="SUPFAM" id="SSF47413">
    <property type="entry name" value="lambda repressor-like DNA-binding domains"/>
    <property type="match status" value="1"/>
</dbReference>
<protein>
    <submittedName>
        <fullName evidence="3">Zn-dependent peptidase ImmA (M78 family)</fullName>
    </submittedName>
</protein>
<dbReference type="RefSeq" id="WP_132644504.1">
    <property type="nucleotide sequence ID" value="NZ_CP181386.1"/>
</dbReference>
<gene>
    <name evidence="3" type="ORF">EV684_101381</name>
</gene>
<dbReference type="Gene3D" id="1.10.10.2910">
    <property type="match status" value="1"/>
</dbReference>
<dbReference type="Proteomes" id="UP000295106">
    <property type="component" value="Unassembled WGS sequence"/>
</dbReference>
<dbReference type="AlphaFoldDB" id="A0A4R2MDN8"/>
<evidence type="ECO:0000256" key="1">
    <source>
        <dbReference type="ARBA" id="ARBA00007227"/>
    </source>
</evidence>
<evidence type="ECO:0000313" key="3">
    <source>
        <dbReference type="EMBL" id="TCP05509.1"/>
    </source>
</evidence>
<dbReference type="EMBL" id="SLXD01000001">
    <property type="protein sequence ID" value="TCP05509.1"/>
    <property type="molecule type" value="Genomic_DNA"/>
</dbReference>
<dbReference type="PANTHER" id="PTHR43236:SF1">
    <property type="entry name" value="BLL7220 PROTEIN"/>
    <property type="match status" value="1"/>
</dbReference>
<dbReference type="PROSITE" id="PS50943">
    <property type="entry name" value="HTH_CROC1"/>
    <property type="match status" value="1"/>
</dbReference>
<organism evidence="3 4">
    <name type="scientific">Rubrivivax gelatinosus</name>
    <name type="common">Rhodocyclus gelatinosus</name>
    <name type="synonym">Rhodopseudomonas gelatinosa</name>
    <dbReference type="NCBI Taxonomy" id="28068"/>
    <lineage>
        <taxon>Bacteria</taxon>
        <taxon>Pseudomonadati</taxon>
        <taxon>Pseudomonadota</taxon>
        <taxon>Betaproteobacteria</taxon>
        <taxon>Burkholderiales</taxon>
        <taxon>Sphaerotilaceae</taxon>
        <taxon>Rubrivivax</taxon>
    </lineage>
</organism>
<evidence type="ECO:0000313" key="4">
    <source>
        <dbReference type="Proteomes" id="UP000295106"/>
    </source>
</evidence>